<keyword evidence="3" id="KW-1000">Mitochondrion outer membrane</keyword>
<dbReference type="GO" id="GO:0005741">
    <property type="term" value="C:mitochondrial outer membrane"/>
    <property type="evidence" value="ECO:0007669"/>
    <property type="project" value="UniProtKB-SubCell"/>
</dbReference>
<reference evidence="7" key="1">
    <citation type="submission" date="2018-06" db="EMBL/GenBank/DDBJ databases">
        <title>Genome assembly of Danube salmon.</title>
        <authorList>
            <person name="Macqueen D.J."/>
            <person name="Gundappa M.K."/>
        </authorList>
    </citation>
    <scope>NUCLEOTIDE SEQUENCE [LARGE SCALE GENOMIC DNA]</scope>
</reference>
<dbReference type="SUPFAM" id="SSF48371">
    <property type="entry name" value="ARM repeat"/>
    <property type="match status" value="1"/>
</dbReference>
<evidence type="ECO:0000256" key="2">
    <source>
        <dbReference type="ARBA" id="ARBA00013732"/>
    </source>
</evidence>
<dbReference type="Proteomes" id="UP000314982">
    <property type="component" value="Unassembled WGS sequence"/>
</dbReference>
<protein>
    <recommendedName>
        <fullName evidence="2">Armadillo repeat-containing protein 1</fullName>
    </recommendedName>
</protein>
<evidence type="ECO:0000313" key="7">
    <source>
        <dbReference type="Proteomes" id="UP000314982"/>
    </source>
</evidence>
<keyword evidence="7" id="KW-1185">Reference proteome</keyword>
<comment type="subunit">
    <text evidence="5">Interacts with mitochondrial contact site and cristae organizing system (MICOS) complex components IMMT/MIC60 and MICOS10/MIC10. Interacts with mitochondrial outer membrane sorting assembly machinery (SAM) complex components SAMM50 and MTX1.</text>
</comment>
<accession>A0A4W5L0V8</accession>
<organism evidence="6 7">
    <name type="scientific">Hucho hucho</name>
    <name type="common">huchen</name>
    <dbReference type="NCBI Taxonomy" id="62062"/>
    <lineage>
        <taxon>Eukaryota</taxon>
        <taxon>Metazoa</taxon>
        <taxon>Chordata</taxon>
        <taxon>Craniata</taxon>
        <taxon>Vertebrata</taxon>
        <taxon>Euteleostomi</taxon>
        <taxon>Actinopterygii</taxon>
        <taxon>Neopterygii</taxon>
        <taxon>Teleostei</taxon>
        <taxon>Protacanthopterygii</taxon>
        <taxon>Salmoniformes</taxon>
        <taxon>Salmonidae</taxon>
        <taxon>Salmoninae</taxon>
        <taxon>Hucho</taxon>
    </lineage>
</organism>
<sequence length="107" mass="11942">NKINTSTMMDALSVVTQLRDLASEPQNREAIVQDQGCLPGLVLFLDHQDQQVLFATLQTMRYLAECSLNITTMKNELGMMVSLVTLMERSVHSLSSRFNCVCVCVCV</sequence>
<dbReference type="Ensembl" id="ENSHHUT00000017304.1">
    <property type="protein sequence ID" value="ENSHHUP00000016695.1"/>
    <property type="gene ID" value="ENSHHUG00000010418.1"/>
</dbReference>
<dbReference type="InterPro" id="IPR016024">
    <property type="entry name" value="ARM-type_fold"/>
</dbReference>
<dbReference type="STRING" id="62062.ENSHHUP00000016695"/>
<evidence type="ECO:0000256" key="5">
    <source>
        <dbReference type="ARBA" id="ARBA00046478"/>
    </source>
</evidence>
<dbReference type="AlphaFoldDB" id="A0A4W5L0V8"/>
<evidence type="ECO:0000256" key="4">
    <source>
        <dbReference type="ARBA" id="ARBA00023764"/>
    </source>
</evidence>
<evidence type="ECO:0000256" key="3">
    <source>
        <dbReference type="ARBA" id="ARBA00022787"/>
    </source>
</evidence>
<dbReference type="PANTHER" id="PTHR46840">
    <property type="entry name" value="ARMADILLO REPEAT-CONTAINING PROTEIN 1"/>
    <property type="match status" value="1"/>
</dbReference>
<keyword evidence="3" id="KW-0472">Membrane</keyword>
<comment type="function">
    <text evidence="4">In association with mitochondrial contact site and cristae organizing system (MICOS) complex components and mitochondrial outer membrane sorting assembly machinery (SAM) complex components may regulate mitochondrial dynamics playing a role in determining mitochondrial length, distribution and motility.</text>
</comment>
<dbReference type="InterPro" id="IPR016617">
    <property type="entry name" value="ARMC1"/>
</dbReference>
<dbReference type="InterPro" id="IPR011989">
    <property type="entry name" value="ARM-like"/>
</dbReference>
<name>A0A4W5L0V8_9TELE</name>
<evidence type="ECO:0000313" key="6">
    <source>
        <dbReference type="Ensembl" id="ENSHHUP00000016695.1"/>
    </source>
</evidence>
<dbReference type="Pfam" id="PF00514">
    <property type="entry name" value="Arm"/>
    <property type="match status" value="1"/>
</dbReference>
<dbReference type="Gene3D" id="1.25.10.10">
    <property type="entry name" value="Leucine-rich Repeat Variant"/>
    <property type="match status" value="1"/>
</dbReference>
<reference evidence="6" key="3">
    <citation type="submission" date="2025-09" db="UniProtKB">
        <authorList>
            <consortium name="Ensembl"/>
        </authorList>
    </citation>
    <scope>IDENTIFICATION</scope>
</reference>
<dbReference type="GeneTree" id="ENSGT00940000168359"/>
<reference evidence="6" key="2">
    <citation type="submission" date="2025-08" db="UniProtKB">
        <authorList>
            <consortium name="Ensembl"/>
        </authorList>
    </citation>
    <scope>IDENTIFICATION</scope>
</reference>
<dbReference type="InterPro" id="IPR000225">
    <property type="entry name" value="Armadillo"/>
</dbReference>
<proteinExistence type="predicted"/>
<evidence type="ECO:0000256" key="1">
    <source>
        <dbReference type="ARBA" id="ARBA00004294"/>
    </source>
</evidence>
<keyword evidence="3" id="KW-0496">Mitochondrion</keyword>
<dbReference type="PANTHER" id="PTHR46840:SF3">
    <property type="entry name" value="ARMADILLO REPEAT-CONTAINING PROTEIN 1"/>
    <property type="match status" value="1"/>
</dbReference>
<comment type="subcellular location">
    <subcellularLocation>
        <location evidence="1">Mitochondrion outer membrane</location>
    </subcellularLocation>
</comment>